<accession>A0AAP4EBH7</accession>
<feature type="transmembrane region" description="Helical" evidence="1">
    <location>
        <begin position="29"/>
        <end position="50"/>
    </location>
</feature>
<dbReference type="EMBL" id="JARVWT010000006">
    <property type="protein sequence ID" value="MDH2332463.1"/>
    <property type="molecule type" value="Genomic_DNA"/>
</dbReference>
<dbReference type="Proteomes" id="UP001229409">
    <property type="component" value="Unassembled WGS sequence"/>
</dbReference>
<evidence type="ECO:0000313" key="2">
    <source>
        <dbReference type="EMBL" id="MDH2332463.1"/>
    </source>
</evidence>
<proteinExistence type="predicted"/>
<sequence length="53" mass="5909">MPLHEKNVTLDHISDRRPYTSPAALMRGLIRFVLFGSAHFLVQAAGVCVCGRR</sequence>
<gene>
    <name evidence="2" type="ORF">QDS18_16510</name>
</gene>
<evidence type="ECO:0000256" key="1">
    <source>
        <dbReference type="SAM" id="Phobius"/>
    </source>
</evidence>
<keyword evidence="1" id="KW-0812">Transmembrane</keyword>
<name>A0AAP4EBH7_PAEPO</name>
<keyword evidence="1" id="KW-0472">Membrane</keyword>
<organism evidence="2 3">
    <name type="scientific">Paenibacillus polymyxa</name>
    <name type="common">Bacillus polymyxa</name>
    <dbReference type="NCBI Taxonomy" id="1406"/>
    <lineage>
        <taxon>Bacteria</taxon>
        <taxon>Bacillati</taxon>
        <taxon>Bacillota</taxon>
        <taxon>Bacilli</taxon>
        <taxon>Bacillales</taxon>
        <taxon>Paenibacillaceae</taxon>
        <taxon>Paenibacillus</taxon>
    </lineage>
</organism>
<protein>
    <submittedName>
        <fullName evidence="2">Uncharacterized protein</fullName>
    </submittedName>
</protein>
<dbReference type="RefSeq" id="WP_279834826.1">
    <property type="nucleotide sequence ID" value="NZ_JARVWT010000006.1"/>
</dbReference>
<reference evidence="2" key="1">
    <citation type="submission" date="2023-04" db="EMBL/GenBank/DDBJ databases">
        <title>Uncovering the Secrets of Slow-Growing Bacteria in Tropical Savanna Soil through Cultivation and Genomic Analysis.</title>
        <authorList>
            <person name="Goncalves O.S."/>
            <person name="Santana M.F."/>
        </authorList>
    </citation>
    <scope>NUCLEOTIDE SEQUENCE</scope>
    <source>
        <strain evidence="2">ANTI</strain>
    </source>
</reference>
<keyword evidence="1" id="KW-1133">Transmembrane helix</keyword>
<evidence type="ECO:0000313" key="3">
    <source>
        <dbReference type="Proteomes" id="UP001229409"/>
    </source>
</evidence>
<dbReference type="AlphaFoldDB" id="A0AAP4EBH7"/>
<comment type="caution">
    <text evidence="2">The sequence shown here is derived from an EMBL/GenBank/DDBJ whole genome shotgun (WGS) entry which is preliminary data.</text>
</comment>